<sequence length="75" mass="7780">MTHRVVRGLLAQFGGVRLADSGGAVAGLGRSLVVLCFSHEGFSRRFKGLGLTAIGARWLGSAGGWWLLVLDGLGA</sequence>
<accession>A0A8J5TJ36</accession>
<name>A0A8J5TJ36_ZIZPA</name>
<dbReference type="Proteomes" id="UP000729402">
    <property type="component" value="Unassembled WGS sequence"/>
</dbReference>
<organism evidence="1 2">
    <name type="scientific">Zizania palustris</name>
    <name type="common">Northern wild rice</name>
    <dbReference type="NCBI Taxonomy" id="103762"/>
    <lineage>
        <taxon>Eukaryota</taxon>
        <taxon>Viridiplantae</taxon>
        <taxon>Streptophyta</taxon>
        <taxon>Embryophyta</taxon>
        <taxon>Tracheophyta</taxon>
        <taxon>Spermatophyta</taxon>
        <taxon>Magnoliopsida</taxon>
        <taxon>Liliopsida</taxon>
        <taxon>Poales</taxon>
        <taxon>Poaceae</taxon>
        <taxon>BOP clade</taxon>
        <taxon>Oryzoideae</taxon>
        <taxon>Oryzeae</taxon>
        <taxon>Zizaniinae</taxon>
        <taxon>Zizania</taxon>
    </lineage>
</organism>
<proteinExistence type="predicted"/>
<evidence type="ECO:0000313" key="1">
    <source>
        <dbReference type="EMBL" id="KAG8079041.1"/>
    </source>
</evidence>
<dbReference type="AlphaFoldDB" id="A0A8J5TJ36"/>
<keyword evidence="2" id="KW-1185">Reference proteome</keyword>
<reference evidence="1" key="2">
    <citation type="submission" date="2021-02" db="EMBL/GenBank/DDBJ databases">
        <authorList>
            <person name="Kimball J.A."/>
            <person name="Haas M.W."/>
            <person name="Macchietto M."/>
            <person name="Kono T."/>
            <person name="Duquette J."/>
            <person name="Shao M."/>
        </authorList>
    </citation>
    <scope>NUCLEOTIDE SEQUENCE</scope>
    <source>
        <tissue evidence="1">Fresh leaf tissue</tissue>
    </source>
</reference>
<gene>
    <name evidence="1" type="ORF">GUJ93_ZPchr0007g3464</name>
</gene>
<dbReference type="EMBL" id="JAAALK010000282">
    <property type="protein sequence ID" value="KAG8079041.1"/>
    <property type="molecule type" value="Genomic_DNA"/>
</dbReference>
<protein>
    <submittedName>
        <fullName evidence="1">Uncharacterized protein</fullName>
    </submittedName>
</protein>
<comment type="caution">
    <text evidence="1">The sequence shown here is derived from an EMBL/GenBank/DDBJ whole genome shotgun (WGS) entry which is preliminary data.</text>
</comment>
<evidence type="ECO:0000313" key="2">
    <source>
        <dbReference type="Proteomes" id="UP000729402"/>
    </source>
</evidence>
<reference evidence="1" key="1">
    <citation type="journal article" date="2021" name="bioRxiv">
        <title>Whole Genome Assembly and Annotation of Northern Wild Rice, Zizania palustris L., Supports a Whole Genome Duplication in the Zizania Genus.</title>
        <authorList>
            <person name="Haas M."/>
            <person name="Kono T."/>
            <person name="Macchietto M."/>
            <person name="Millas R."/>
            <person name="McGilp L."/>
            <person name="Shao M."/>
            <person name="Duquette J."/>
            <person name="Hirsch C.N."/>
            <person name="Kimball J."/>
        </authorList>
    </citation>
    <scope>NUCLEOTIDE SEQUENCE</scope>
    <source>
        <tissue evidence="1">Fresh leaf tissue</tissue>
    </source>
</reference>